<evidence type="ECO:0000256" key="4">
    <source>
        <dbReference type="ARBA" id="ARBA00017641"/>
    </source>
</evidence>
<feature type="compositionally biased region" description="Basic and acidic residues" evidence="8">
    <location>
        <begin position="188"/>
        <end position="202"/>
    </location>
</feature>
<protein>
    <recommendedName>
        <fullName evidence="4">Nuclear migration protein nudC</fullName>
    </recommendedName>
    <alternativeName>
        <fullName evidence="7">Nuclear distribution protein C homolog</fullName>
    </alternativeName>
</protein>
<sequence>MHNLKTVVPFPDSASAKYAFDVLAVDPPAPRSSVIEKLSLEDNKLICHFSGHFDTEATKEQMLRKMRLSVNFYLDHLLLAGDQLDGLFLNIAQNCPNGIQGIMDAYFGFLARRTDFYFGVTEKQAKDMVLDTFEEYKKVAKATKEKTSAENQLKDEQIKRRRQEKESEALKRNANGVVPMPKAEKAVIEEVKDDVKPEKIGPCEEGEENPEDAGKLKPNEGNGGDLPNYRWVQTLGDLDVKIPTKLPYKIKSRDVIVEFGRKTLKVQIKGQPAVFDGPLYKEIKVEESSWTLEDGMVISLSMEKIHKMEWWPCVIQGEPEIATRQVQPENSKLSDLDGETRSMVEKMMYDQKQKELGLPTSEEQKKQDMLKKFMDAHPEMDFSKCKFG</sequence>
<comment type="similarity">
    <text evidence="2">Belongs to the CTAG/PCC1 family.</text>
</comment>
<dbReference type="InterPro" id="IPR015419">
    <property type="entry name" value="CTAG/Pcc1"/>
</dbReference>
<dbReference type="Proteomes" id="UP001626550">
    <property type="component" value="Unassembled WGS sequence"/>
</dbReference>
<evidence type="ECO:0000313" key="11">
    <source>
        <dbReference type="Proteomes" id="UP001626550"/>
    </source>
</evidence>
<feature type="domain" description="CS" evidence="9">
    <location>
        <begin position="224"/>
        <end position="315"/>
    </location>
</feature>
<evidence type="ECO:0000256" key="8">
    <source>
        <dbReference type="SAM" id="MobiDB-lite"/>
    </source>
</evidence>
<comment type="caution">
    <text evidence="10">The sequence shown here is derived from an EMBL/GenBank/DDBJ whole genome shotgun (WGS) entry which is preliminary data.</text>
</comment>
<dbReference type="FunFam" id="2.60.40.790:FF:000001">
    <property type="entry name" value="Nuclear migration protein nudC"/>
    <property type="match status" value="1"/>
</dbReference>
<dbReference type="EMBL" id="JBJKFK010005468">
    <property type="protein sequence ID" value="KAL3308309.1"/>
    <property type="molecule type" value="Genomic_DNA"/>
</dbReference>
<comment type="subcellular location">
    <subcellularLocation>
        <location evidence="1">Cytoplasm</location>
    </subcellularLocation>
</comment>
<reference evidence="10 11" key="1">
    <citation type="submission" date="2024-11" db="EMBL/GenBank/DDBJ databases">
        <title>Adaptive evolution of stress response genes in parasites aligns with host niche diversity.</title>
        <authorList>
            <person name="Hahn C."/>
            <person name="Resl P."/>
        </authorList>
    </citation>
    <scope>NUCLEOTIDE SEQUENCE [LARGE SCALE GENOMIC DNA]</scope>
    <source>
        <strain evidence="10">EGGRZ-B1_66</strain>
        <tissue evidence="10">Body</tissue>
    </source>
</reference>
<dbReference type="AlphaFoldDB" id="A0ABD2PLF6"/>
<evidence type="ECO:0000256" key="3">
    <source>
        <dbReference type="ARBA" id="ARBA00010513"/>
    </source>
</evidence>
<feature type="region of interest" description="Disordered" evidence="8">
    <location>
        <begin position="188"/>
        <end position="228"/>
    </location>
</feature>
<evidence type="ECO:0000256" key="1">
    <source>
        <dbReference type="ARBA" id="ARBA00004496"/>
    </source>
</evidence>
<dbReference type="Pfam" id="PF14050">
    <property type="entry name" value="Nudc_N"/>
    <property type="match status" value="1"/>
</dbReference>
<evidence type="ECO:0000256" key="5">
    <source>
        <dbReference type="ARBA" id="ARBA00022490"/>
    </source>
</evidence>
<evidence type="ECO:0000256" key="2">
    <source>
        <dbReference type="ARBA" id="ARBA00007073"/>
    </source>
</evidence>
<evidence type="ECO:0000256" key="6">
    <source>
        <dbReference type="ARBA" id="ARBA00022553"/>
    </source>
</evidence>
<name>A0ABD2PLF6_9PLAT</name>
<accession>A0ABD2PLF6</accession>
<comment type="similarity">
    <text evidence="3">Belongs to the nudC family.</text>
</comment>
<dbReference type="InterPro" id="IPR008978">
    <property type="entry name" value="HSP20-like_chaperone"/>
</dbReference>
<dbReference type="Pfam" id="PF09341">
    <property type="entry name" value="Pcc1"/>
    <property type="match status" value="1"/>
</dbReference>
<evidence type="ECO:0000256" key="7">
    <source>
        <dbReference type="ARBA" id="ARBA00030427"/>
    </source>
</evidence>
<gene>
    <name evidence="10" type="ORF">Ciccas_013161</name>
</gene>
<evidence type="ECO:0000259" key="9">
    <source>
        <dbReference type="PROSITE" id="PS51203"/>
    </source>
</evidence>
<dbReference type="Gene3D" id="3.30.310.50">
    <property type="entry name" value="Alpha-D-phosphohexomutase, C-terminal domain"/>
    <property type="match status" value="1"/>
</dbReference>
<dbReference type="PANTHER" id="PTHR12356:SF3">
    <property type="entry name" value="NUCLEAR MIGRATION PROTEIN NUDC"/>
    <property type="match status" value="1"/>
</dbReference>
<dbReference type="Gene3D" id="2.60.40.790">
    <property type="match status" value="1"/>
</dbReference>
<keyword evidence="6" id="KW-0597">Phosphoprotein</keyword>
<dbReference type="InterPro" id="IPR007052">
    <property type="entry name" value="CS_dom"/>
</dbReference>
<organism evidence="10 11">
    <name type="scientific">Cichlidogyrus casuarinus</name>
    <dbReference type="NCBI Taxonomy" id="1844966"/>
    <lineage>
        <taxon>Eukaryota</taxon>
        <taxon>Metazoa</taxon>
        <taxon>Spiralia</taxon>
        <taxon>Lophotrochozoa</taxon>
        <taxon>Platyhelminthes</taxon>
        <taxon>Monogenea</taxon>
        <taxon>Monopisthocotylea</taxon>
        <taxon>Dactylogyridea</taxon>
        <taxon>Ancyrocephalidae</taxon>
        <taxon>Cichlidogyrus</taxon>
    </lineage>
</organism>
<dbReference type="InterPro" id="IPR037898">
    <property type="entry name" value="NudC_fam"/>
</dbReference>
<dbReference type="Pfam" id="PF04969">
    <property type="entry name" value="CS"/>
    <property type="match status" value="1"/>
</dbReference>
<feature type="compositionally biased region" description="Basic and acidic residues" evidence="8">
    <location>
        <begin position="144"/>
        <end position="171"/>
    </location>
</feature>
<keyword evidence="11" id="KW-1185">Reference proteome</keyword>
<dbReference type="GO" id="GO:0005737">
    <property type="term" value="C:cytoplasm"/>
    <property type="evidence" value="ECO:0007669"/>
    <property type="project" value="UniProtKB-SubCell"/>
</dbReference>
<dbReference type="PANTHER" id="PTHR12356">
    <property type="entry name" value="NUCLEAR MOVEMENT PROTEIN NUDC"/>
    <property type="match status" value="1"/>
</dbReference>
<evidence type="ECO:0000313" key="10">
    <source>
        <dbReference type="EMBL" id="KAL3308309.1"/>
    </source>
</evidence>
<proteinExistence type="inferred from homology"/>
<dbReference type="InterPro" id="IPR025934">
    <property type="entry name" value="NudC_N_dom"/>
</dbReference>
<feature type="region of interest" description="Disordered" evidence="8">
    <location>
        <begin position="144"/>
        <end position="176"/>
    </location>
</feature>
<dbReference type="SUPFAM" id="SSF49764">
    <property type="entry name" value="HSP20-like chaperones"/>
    <property type="match status" value="1"/>
</dbReference>
<keyword evidence="5" id="KW-0963">Cytoplasm</keyword>
<dbReference type="PROSITE" id="PS51203">
    <property type="entry name" value="CS"/>
    <property type="match status" value="1"/>
</dbReference>